<evidence type="ECO:0000256" key="1">
    <source>
        <dbReference type="ARBA" id="ARBA00004953"/>
    </source>
</evidence>
<dbReference type="InterPro" id="IPR051810">
    <property type="entry name" value="Precorrin_MeTrfase"/>
</dbReference>
<dbReference type="InterPro" id="IPR035996">
    <property type="entry name" value="4pyrrol_Methylase_sf"/>
</dbReference>
<accession>A0A410QFU3</accession>
<dbReference type="PANTHER" id="PTHR47036">
    <property type="entry name" value="COBALT-FACTOR III C(17)-METHYLTRANSFERASE-RELATED"/>
    <property type="match status" value="1"/>
</dbReference>
<proteinExistence type="predicted"/>
<keyword evidence="3 7" id="KW-0489">Methyltransferase</keyword>
<dbReference type="AlphaFoldDB" id="A0A410QFU3"/>
<evidence type="ECO:0000313" key="8">
    <source>
        <dbReference type="Proteomes" id="UP000287969"/>
    </source>
</evidence>
<dbReference type="GO" id="GO:0009236">
    <property type="term" value="P:cobalamin biosynthetic process"/>
    <property type="evidence" value="ECO:0007669"/>
    <property type="project" value="UniProtKB-UniPathway"/>
</dbReference>
<evidence type="ECO:0000256" key="5">
    <source>
        <dbReference type="ARBA" id="ARBA00022691"/>
    </source>
</evidence>
<dbReference type="CDD" id="cd11646">
    <property type="entry name" value="Precorrin_3B_C17_MT"/>
    <property type="match status" value="1"/>
</dbReference>
<dbReference type="Gene3D" id="3.40.1010.10">
    <property type="entry name" value="Cobalt-precorrin-4 Transmethylase, Domain 1"/>
    <property type="match status" value="1"/>
</dbReference>
<evidence type="ECO:0000256" key="2">
    <source>
        <dbReference type="ARBA" id="ARBA00022573"/>
    </source>
</evidence>
<dbReference type="PANTHER" id="PTHR47036:SF1">
    <property type="entry name" value="COBALT-FACTOR III C(17)-METHYLTRANSFERASE-RELATED"/>
    <property type="match status" value="1"/>
</dbReference>
<keyword evidence="2" id="KW-0169">Cobalamin biosynthesis</keyword>
<dbReference type="RefSeq" id="WP_071140743.1">
    <property type="nucleotide sequence ID" value="NZ_CP035282.1"/>
</dbReference>
<organism evidence="7 8">
    <name type="scientific">Acidilutibacter cellobiosedens</name>
    <dbReference type="NCBI Taxonomy" id="2507161"/>
    <lineage>
        <taxon>Bacteria</taxon>
        <taxon>Bacillati</taxon>
        <taxon>Bacillota</taxon>
        <taxon>Tissierellia</taxon>
        <taxon>Tissierellales</taxon>
        <taxon>Acidilutibacteraceae</taxon>
        <taxon>Acidilutibacter</taxon>
    </lineage>
</organism>
<name>A0A410QFU3_9FIRM</name>
<dbReference type="EMBL" id="CP035282">
    <property type="protein sequence ID" value="QAT62795.1"/>
    <property type="molecule type" value="Genomic_DNA"/>
</dbReference>
<keyword evidence="4 7" id="KW-0808">Transferase</keyword>
<dbReference type="InterPro" id="IPR000878">
    <property type="entry name" value="4pyrrol_Mease"/>
</dbReference>
<reference evidence="8" key="1">
    <citation type="submission" date="2019-01" db="EMBL/GenBank/DDBJ databases">
        <title>Draft genomes of a novel of Sporanaerobacter strains.</title>
        <authorList>
            <person name="Ma S."/>
        </authorList>
    </citation>
    <scope>NUCLEOTIDE SEQUENCE [LARGE SCALE GENOMIC DNA]</scope>
    <source>
        <strain evidence="8">NJN-17</strain>
    </source>
</reference>
<dbReference type="Gene3D" id="3.30.950.10">
    <property type="entry name" value="Methyltransferase, Cobalt-precorrin-4 Transmethylase, Domain 2"/>
    <property type="match status" value="1"/>
</dbReference>
<dbReference type="OrthoDB" id="9772960at2"/>
<keyword evidence="8" id="KW-1185">Reference proteome</keyword>
<dbReference type="GO" id="GO:0032259">
    <property type="term" value="P:methylation"/>
    <property type="evidence" value="ECO:0007669"/>
    <property type="project" value="UniProtKB-KW"/>
</dbReference>
<keyword evidence="5" id="KW-0949">S-adenosyl-L-methionine</keyword>
<dbReference type="Proteomes" id="UP000287969">
    <property type="component" value="Chromosome"/>
</dbReference>
<dbReference type="SUPFAM" id="SSF53790">
    <property type="entry name" value="Tetrapyrrole methylase"/>
    <property type="match status" value="1"/>
</dbReference>
<dbReference type="KEGG" id="spoa:EQM13_15080"/>
<protein>
    <submittedName>
        <fullName evidence="7">Precorrin-3B C(17)-methyltransferase</fullName>
    </submittedName>
</protein>
<sequence length="241" mass="26594">MARLYIVGIGSKGKDDMTLRAIDAIEKSDVIVGDKTCLKYLGSLADGKEIFPIRMKEGTEGCKYSIGKVKEGKTTSILVYGDSCLYGIAGYALKVSYDIEVEVIPGITTVSFAASKLGAPIMDDFCYINLSDFAVSWEAIEKRIRYASMGNFVIVLYCYKKREKIFYIEKAVEIMLNFKLPSTPVGIVENLDDQDKVIITTLGDINFEEISMDSIIMIGNSKTYIKSGKVITSGEENALTL</sequence>
<evidence type="ECO:0000313" key="7">
    <source>
        <dbReference type="EMBL" id="QAT62795.1"/>
    </source>
</evidence>
<evidence type="ECO:0000256" key="4">
    <source>
        <dbReference type="ARBA" id="ARBA00022679"/>
    </source>
</evidence>
<dbReference type="InterPro" id="IPR014776">
    <property type="entry name" value="4pyrrole_Mease_sub2"/>
</dbReference>
<dbReference type="Pfam" id="PF00590">
    <property type="entry name" value="TP_methylase"/>
    <property type="match status" value="1"/>
</dbReference>
<dbReference type="GO" id="GO:0008168">
    <property type="term" value="F:methyltransferase activity"/>
    <property type="evidence" value="ECO:0007669"/>
    <property type="project" value="UniProtKB-KW"/>
</dbReference>
<feature type="domain" description="Tetrapyrrole methylase" evidence="6">
    <location>
        <begin position="3"/>
        <end position="205"/>
    </location>
</feature>
<comment type="pathway">
    <text evidence="1">Cofactor biosynthesis; adenosylcobalamin biosynthesis.</text>
</comment>
<dbReference type="InterPro" id="IPR006363">
    <property type="entry name" value="Cbl_synth_CobJ/CibH_dom"/>
</dbReference>
<gene>
    <name evidence="7" type="ORF">EQM13_15080</name>
</gene>
<evidence type="ECO:0000256" key="3">
    <source>
        <dbReference type="ARBA" id="ARBA00022603"/>
    </source>
</evidence>
<dbReference type="InterPro" id="IPR014777">
    <property type="entry name" value="4pyrrole_Mease_sub1"/>
</dbReference>
<evidence type="ECO:0000259" key="6">
    <source>
        <dbReference type="Pfam" id="PF00590"/>
    </source>
</evidence>
<dbReference type="UniPathway" id="UPA00148"/>